<dbReference type="PANTHER" id="PTHR10859:SF91">
    <property type="entry name" value="DOLICHYL-PHOSPHATE BETA-GLUCOSYLTRANSFERASE"/>
    <property type="match status" value="1"/>
</dbReference>
<reference evidence="3" key="1">
    <citation type="journal article" date="2019" name="Int. J. Syst. Evol. Microbiol.">
        <title>The Global Catalogue of Microorganisms (GCM) 10K type strain sequencing project: providing services to taxonomists for standard genome sequencing and annotation.</title>
        <authorList>
            <consortium name="The Broad Institute Genomics Platform"/>
            <consortium name="The Broad Institute Genome Sequencing Center for Infectious Disease"/>
            <person name="Wu L."/>
            <person name="Ma J."/>
        </authorList>
    </citation>
    <scope>NUCLEOTIDE SEQUENCE [LARGE SCALE GENOMIC DNA]</scope>
    <source>
        <strain evidence="3">KCTC 12708</strain>
    </source>
</reference>
<gene>
    <name evidence="2" type="ORF">GCM10008088_06410</name>
</gene>
<protein>
    <recommendedName>
        <fullName evidence="1">Glycosyltransferase 2-like domain-containing protein</fullName>
    </recommendedName>
</protein>
<dbReference type="RefSeq" id="WP_036243698.1">
    <property type="nucleotide sequence ID" value="NZ_BMWY01000001.1"/>
</dbReference>
<dbReference type="PANTHER" id="PTHR10859">
    <property type="entry name" value="GLYCOSYL TRANSFERASE"/>
    <property type="match status" value="1"/>
</dbReference>
<organism evidence="2 3">
    <name type="scientific">Mesonia mobilis</name>
    <dbReference type="NCBI Taxonomy" id="369791"/>
    <lineage>
        <taxon>Bacteria</taxon>
        <taxon>Pseudomonadati</taxon>
        <taxon>Bacteroidota</taxon>
        <taxon>Flavobacteriia</taxon>
        <taxon>Flavobacteriales</taxon>
        <taxon>Flavobacteriaceae</taxon>
        <taxon>Mesonia</taxon>
    </lineage>
</organism>
<feature type="domain" description="Glycosyltransferase 2-like" evidence="1">
    <location>
        <begin position="12"/>
        <end position="181"/>
    </location>
</feature>
<accession>A0ABQ3BJ92</accession>
<evidence type="ECO:0000313" key="3">
    <source>
        <dbReference type="Proteomes" id="UP000615593"/>
    </source>
</evidence>
<sequence>MVAASSLFKTLLIIPFYNEEARIDRHKLAQNFKEFSQLDFLLIDDGSQDQTPQNLQSFAQEYKNVSVRKNDKNLGKAESLRQGVLSAEIKKYDYIGYLDADLATPISEIVRLLNYAEKNTDKKLIMGTRIKLLGNRVKRSLVRHYFGRIFATIISQFVLKIPVYDTQCGAKIIQAPLAQEIFKTPFYTKWLFDVELLLRMRKQSIDLTQNVVEIPLFEWTEMGDSKIRWYEFLSVPFQIIKLYAKYS</sequence>
<dbReference type="Proteomes" id="UP000615593">
    <property type="component" value="Unassembled WGS sequence"/>
</dbReference>
<dbReference type="EMBL" id="BMWY01000001">
    <property type="protein sequence ID" value="GGZ47526.1"/>
    <property type="molecule type" value="Genomic_DNA"/>
</dbReference>
<dbReference type="InterPro" id="IPR001173">
    <property type="entry name" value="Glyco_trans_2-like"/>
</dbReference>
<evidence type="ECO:0000259" key="1">
    <source>
        <dbReference type="Pfam" id="PF00535"/>
    </source>
</evidence>
<evidence type="ECO:0000313" key="2">
    <source>
        <dbReference type="EMBL" id="GGZ47526.1"/>
    </source>
</evidence>
<dbReference type="Gene3D" id="3.90.550.10">
    <property type="entry name" value="Spore Coat Polysaccharide Biosynthesis Protein SpsA, Chain A"/>
    <property type="match status" value="1"/>
</dbReference>
<keyword evidence="3" id="KW-1185">Reference proteome</keyword>
<comment type="caution">
    <text evidence="2">The sequence shown here is derived from an EMBL/GenBank/DDBJ whole genome shotgun (WGS) entry which is preliminary data.</text>
</comment>
<name>A0ABQ3BJ92_9FLAO</name>
<dbReference type="SUPFAM" id="SSF53448">
    <property type="entry name" value="Nucleotide-diphospho-sugar transferases"/>
    <property type="match status" value="1"/>
</dbReference>
<dbReference type="GeneID" id="94368296"/>
<dbReference type="Pfam" id="PF00535">
    <property type="entry name" value="Glycos_transf_2"/>
    <property type="match status" value="1"/>
</dbReference>
<dbReference type="InterPro" id="IPR029044">
    <property type="entry name" value="Nucleotide-diphossugar_trans"/>
</dbReference>
<proteinExistence type="predicted"/>